<dbReference type="InterPro" id="IPR011009">
    <property type="entry name" value="Kinase-like_dom_sf"/>
</dbReference>
<dbReference type="InterPro" id="IPR047175">
    <property type="entry name" value="CotS-like"/>
</dbReference>
<dbReference type="EMBL" id="CP012600">
    <property type="protein sequence ID" value="ALC82250.1"/>
    <property type="molecule type" value="Genomic_DNA"/>
</dbReference>
<dbReference type="InterPro" id="IPR014254">
    <property type="entry name" value="Spore_coat_YutH"/>
</dbReference>
<dbReference type="PATRIC" id="fig|1441095.3.peg.2668"/>
<gene>
    <name evidence="1" type="ORF">AM592_12175</name>
</gene>
<organism evidence="1 2">
    <name type="scientific">Bacillus gobiensis</name>
    <dbReference type="NCBI Taxonomy" id="1441095"/>
    <lineage>
        <taxon>Bacteria</taxon>
        <taxon>Bacillati</taxon>
        <taxon>Bacillota</taxon>
        <taxon>Bacilli</taxon>
        <taxon>Bacillales</taxon>
        <taxon>Bacillaceae</taxon>
        <taxon>Bacillus</taxon>
    </lineage>
</organism>
<proteinExistence type="predicted"/>
<reference evidence="1 2" key="2">
    <citation type="journal article" date="2016" name="Int. J. Syst. Evol. Microbiol.">
        <title>Bacillus gobiensis sp. nov., isolated from a soil sample.</title>
        <authorList>
            <person name="Liu B."/>
            <person name="Liu G.H."/>
            <person name="Cetin S."/>
            <person name="Schumann P."/>
            <person name="Pan Z.Z."/>
            <person name="Chen Q.Q."/>
        </authorList>
    </citation>
    <scope>NUCLEOTIDE SEQUENCE [LARGE SCALE GENOMIC DNA]</scope>
    <source>
        <strain evidence="1 2">FJAT-4402</strain>
    </source>
</reference>
<dbReference type="AlphaFoldDB" id="A0A0M4FY92"/>
<dbReference type="Gene3D" id="3.30.200.20">
    <property type="entry name" value="Phosphorylase Kinase, domain 1"/>
    <property type="match status" value="1"/>
</dbReference>
<sequence length="350" mass="41953">MIKKDQYRNAGDHVKDSIKTHYGIHVRQLSVFHSYPSFQTPNSIFLIVPTGEFTKEELKELHDMSQYLQEQKDPYVSTFLMTKDNELTFEHEGSKYSLLKSASYLSNRSFQLGTELAQFHQKGRQFPYQVKEMTRLGGWKGFWEKRLDQLEQFWRQKAFMHPLEPFEKKFVESFPYYLGLSENAIQYLVDTELDEKPGIVDSGTVCHQRMTKNKWSQENLVKIPTDWVLDHGSRDLAEYMRNTFMLYRNDLFEQGFLFLQQYEEVTPLSSFSKRLIYSRLLFPLHYFETIEGYYISPESEHDFYEDRLDRLLLDSDRYELFLRTFHEMSGMRNTHFQIPQIKWLTQKRSG</sequence>
<reference evidence="2" key="1">
    <citation type="submission" date="2015-08" db="EMBL/GenBank/DDBJ databases">
        <title>Genome sequencing project for genomic taxonomy and phylogenomics of Bacillus-like bacteria.</title>
        <authorList>
            <person name="Liu B."/>
            <person name="Wang J."/>
            <person name="Zhu Y."/>
            <person name="Liu G."/>
            <person name="Chen Q."/>
            <person name="Chen Z."/>
            <person name="Lan J."/>
            <person name="Che J."/>
            <person name="Ge C."/>
            <person name="Shi H."/>
            <person name="Pan Z."/>
            <person name="Liu X."/>
        </authorList>
    </citation>
    <scope>NUCLEOTIDE SEQUENCE [LARGE SCALE GENOMIC DNA]</scope>
    <source>
        <strain evidence="2">FJAT-4402</strain>
    </source>
</reference>
<dbReference type="OrthoDB" id="2986702at2"/>
<keyword evidence="2" id="KW-1185">Reference proteome</keyword>
<dbReference type="Gene3D" id="3.90.1200.10">
    <property type="match status" value="1"/>
</dbReference>
<name>A0A0M4FY92_9BACI</name>
<dbReference type="PANTHER" id="PTHR39179">
    <property type="entry name" value="SPORE COAT PROTEIN I"/>
    <property type="match status" value="1"/>
</dbReference>
<dbReference type="NCBIfam" id="TIGR02905">
    <property type="entry name" value="spore_yutH"/>
    <property type="match status" value="1"/>
</dbReference>
<evidence type="ECO:0000313" key="2">
    <source>
        <dbReference type="Proteomes" id="UP000067625"/>
    </source>
</evidence>
<dbReference type="GO" id="GO:0042601">
    <property type="term" value="C:endospore-forming forespore"/>
    <property type="evidence" value="ECO:0007669"/>
    <property type="project" value="TreeGrafter"/>
</dbReference>
<dbReference type="STRING" id="1441095.AM592_12175"/>
<protein>
    <submittedName>
        <fullName evidence="1">Endospore coat-associated protein</fullName>
    </submittedName>
</protein>
<dbReference type="SUPFAM" id="SSF56112">
    <property type="entry name" value="Protein kinase-like (PK-like)"/>
    <property type="match status" value="1"/>
</dbReference>
<accession>A0A0M4FY92</accession>
<dbReference type="Proteomes" id="UP000067625">
    <property type="component" value="Chromosome"/>
</dbReference>
<evidence type="ECO:0000313" key="1">
    <source>
        <dbReference type="EMBL" id="ALC82250.1"/>
    </source>
</evidence>
<dbReference type="PANTHER" id="PTHR39179:SF2">
    <property type="entry name" value="ENDOSPORE COAT-ASSOCIATED PROTEIN YUTH"/>
    <property type="match status" value="1"/>
</dbReference>